<comment type="caution">
    <text evidence="4">The sequence shown here is derived from an EMBL/GenBank/DDBJ whole genome shotgun (WGS) entry which is preliminary data.</text>
</comment>
<dbReference type="Gene3D" id="3.40.50.2300">
    <property type="match status" value="1"/>
</dbReference>
<reference evidence="4 5" key="1">
    <citation type="submission" date="2019-06" db="EMBL/GenBank/DDBJ databases">
        <title>Genome sequence of Litorilinea aerophila BAA-2444.</title>
        <authorList>
            <person name="Maclea K.S."/>
            <person name="Maurais E.G."/>
            <person name="Iannazzi L.C."/>
        </authorList>
    </citation>
    <scope>NUCLEOTIDE SEQUENCE [LARGE SCALE GENOMIC DNA]</scope>
    <source>
        <strain evidence="4 5">ATCC BAA-2444</strain>
    </source>
</reference>
<dbReference type="InterPro" id="IPR052016">
    <property type="entry name" value="Bact_Sigma-Reg"/>
</dbReference>
<dbReference type="FunCoup" id="A0A540VLJ2">
    <property type="interactions" value="2"/>
</dbReference>
<dbReference type="PANTHER" id="PTHR43156">
    <property type="entry name" value="STAGE II SPORULATION PROTEIN E-RELATED"/>
    <property type="match status" value="1"/>
</dbReference>
<keyword evidence="2" id="KW-0597">Phosphoprotein</keyword>
<dbReference type="InParanoid" id="A0A540VLJ2"/>
<evidence type="ECO:0000256" key="1">
    <source>
        <dbReference type="ARBA" id="ARBA00022801"/>
    </source>
</evidence>
<dbReference type="Pfam" id="PF00072">
    <property type="entry name" value="Response_reg"/>
    <property type="match status" value="1"/>
</dbReference>
<keyword evidence="5" id="KW-1185">Reference proteome</keyword>
<keyword evidence="1" id="KW-0378">Hydrolase</keyword>
<dbReference type="CDD" id="cd17574">
    <property type="entry name" value="REC_OmpR"/>
    <property type="match status" value="1"/>
</dbReference>
<organism evidence="4 5">
    <name type="scientific">Litorilinea aerophila</name>
    <dbReference type="NCBI Taxonomy" id="1204385"/>
    <lineage>
        <taxon>Bacteria</taxon>
        <taxon>Bacillati</taxon>
        <taxon>Chloroflexota</taxon>
        <taxon>Caldilineae</taxon>
        <taxon>Caldilineales</taxon>
        <taxon>Caldilineaceae</taxon>
        <taxon>Litorilinea</taxon>
    </lineage>
</organism>
<dbReference type="SUPFAM" id="SSF52172">
    <property type="entry name" value="CheY-like"/>
    <property type="match status" value="1"/>
</dbReference>
<dbReference type="EMBL" id="VIGC01000002">
    <property type="protein sequence ID" value="TQE97602.1"/>
    <property type="molecule type" value="Genomic_DNA"/>
</dbReference>
<evidence type="ECO:0000313" key="4">
    <source>
        <dbReference type="EMBL" id="TQE97602.1"/>
    </source>
</evidence>
<dbReference type="SUPFAM" id="SSF81606">
    <property type="entry name" value="PP2C-like"/>
    <property type="match status" value="1"/>
</dbReference>
<dbReference type="AlphaFoldDB" id="A0A540VLJ2"/>
<evidence type="ECO:0000259" key="3">
    <source>
        <dbReference type="PROSITE" id="PS50110"/>
    </source>
</evidence>
<dbReference type="Gene3D" id="3.60.40.10">
    <property type="entry name" value="PPM-type phosphatase domain"/>
    <property type="match status" value="1"/>
</dbReference>
<protein>
    <submittedName>
        <fullName evidence="4">SpoIIE family protein phosphatase</fullName>
    </submittedName>
</protein>
<name>A0A540VLJ2_9CHLR</name>
<sequence length="422" mass="45582">MNQIQQINTQWAVAPALEVLEAPQEAIFPKALQEQVQCQPQAAKHILIVEDDVSLREWIEFELTFAGYQVTTAADGLSALAALQSMPTPDLILLDVQLPGMNGFEICNTIQQWPETAGVPVIFLTARGALEDKLQGFAVGGVDYLTKPFKMAELKARIQALLRSRERQRTQLLKEAAQHLDEEMAEAALIQKALMSRPPANLPGLDIYATCRPAKAVGGDIYDIYVQSGSHLHLTVADVSGKGLAAALITAQVRTILREATRTLASPAAALAHVNARLYEDLAAIGKFVTIFAGTYVPSECSLRYANAGHSVAIYRPSEGPPRILEPTGMPLGILQDTQYEEAVLPFARGDLLVVCSDGFPEAFNPAGNMFGYGRLLRILDDVAPEHTAAEIGAALLEEVSAFMGHCEQSDDQTLIVIKGAG</sequence>
<feature type="modified residue" description="4-aspartylphosphate" evidence="2">
    <location>
        <position position="95"/>
    </location>
</feature>
<dbReference type="SMART" id="SM00448">
    <property type="entry name" value="REC"/>
    <property type="match status" value="1"/>
</dbReference>
<proteinExistence type="predicted"/>
<evidence type="ECO:0000256" key="2">
    <source>
        <dbReference type="PROSITE-ProRule" id="PRU00169"/>
    </source>
</evidence>
<dbReference type="InterPro" id="IPR001932">
    <property type="entry name" value="PPM-type_phosphatase-like_dom"/>
</dbReference>
<dbReference type="PANTHER" id="PTHR43156:SF2">
    <property type="entry name" value="STAGE II SPORULATION PROTEIN E"/>
    <property type="match status" value="1"/>
</dbReference>
<dbReference type="GO" id="GO:0016791">
    <property type="term" value="F:phosphatase activity"/>
    <property type="evidence" value="ECO:0007669"/>
    <property type="project" value="TreeGrafter"/>
</dbReference>
<gene>
    <name evidence="4" type="ORF">FKZ61_01650</name>
</gene>
<feature type="domain" description="Response regulatory" evidence="3">
    <location>
        <begin position="45"/>
        <end position="162"/>
    </location>
</feature>
<accession>A0A540VLJ2</accession>
<dbReference type="GO" id="GO:0000160">
    <property type="term" value="P:phosphorelay signal transduction system"/>
    <property type="evidence" value="ECO:0007669"/>
    <property type="project" value="InterPro"/>
</dbReference>
<dbReference type="Proteomes" id="UP000317371">
    <property type="component" value="Unassembled WGS sequence"/>
</dbReference>
<dbReference type="SMART" id="SM00331">
    <property type="entry name" value="PP2C_SIG"/>
    <property type="match status" value="1"/>
</dbReference>
<dbReference type="InterPro" id="IPR001789">
    <property type="entry name" value="Sig_transdc_resp-reg_receiver"/>
</dbReference>
<dbReference type="OrthoDB" id="9763484at2"/>
<dbReference type="Pfam" id="PF07228">
    <property type="entry name" value="SpoIIE"/>
    <property type="match status" value="1"/>
</dbReference>
<dbReference type="RefSeq" id="WP_141608329.1">
    <property type="nucleotide sequence ID" value="NZ_VIGC02000002.1"/>
</dbReference>
<dbReference type="InterPro" id="IPR036457">
    <property type="entry name" value="PPM-type-like_dom_sf"/>
</dbReference>
<evidence type="ECO:0000313" key="5">
    <source>
        <dbReference type="Proteomes" id="UP000317371"/>
    </source>
</evidence>
<dbReference type="PROSITE" id="PS50110">
    <property type="entry name" value="RESPONSE_REGULATORY"/>
    <property type="match status" value="1"/>
</dbReference>
<dbReference type="InterPro" id="IPR011006">
    <property type="entry name" value="CheY-like_superfamily"/>
</dbReference>